<evidence type="ECO:0008006" key="5">
    <source>
        <dbReference type="Google" id="ProtNLM"/>
    </source>
</evidence>
<dbReference type="PIRSF" id="PIRSF017082">
    <property type="entry name" value="YflP"/>
    <property type="match status" value="1"/>
</dbReference>
<dbReference type="PANTHER" id="PTHR42928">
    <property type="entry name" value="TRICARBOXYLATE-BINDING PROTEIN"/>
    <property type="match status" value="1"/>
</dbReference>
<proteinExistence type="inferred from homology"/>
<dbReference type="CDD" id="cd07012">
    <property type="entry name" value="PBP2_Bug_TTT"/>
    <property type="match status" value="1"/>
</dbReference>
<dbReference type="PANTHER" id="PTHR42928:SF5">
    <property type="entry name" value="BLR1237 PROTEIN"/>
    <property type="match status" value="1"/>
</dbReference>
<evidence type="ECO:0000313" key="3">
    <source>
        <dbReference type="EMBL" id="CAG9186932.1"/>
    </source>
</evidence>
<dbReference type="InterPro" id="IPR042100">
    <property type="entry name" value="Bug_dom1"/>
</dbReference>
<comment type="similarity">
    <text evidence="1">Belongs to the UPF0065 (bug) family.</text>
</comment>
<sequence>MKRRTFSAAAATLLLSPLARAAPSSDAAVRLIVMNAPGTGTDTLARQLASHMGKQWQVPVLVENKVGAGGTIGTDFVAKSPTDGKTILITNASHYAFPWLYDKLPYDAFADFSPVASVATSTLLLMVPADSPFRSVHDIIAEAKKRPGRLSFSSGGSGTPSHLAGALLCSMAGIDIAHTPYKMASQSLVDLASGQIDVGILGISPSLPLLKSGKLRVVAITSAKRTALLPGVPTIAEAGLRGYDVASPIFALVRAGTPAPTVSTLAGGIMQAAASAEFKALCAGQGLDVEIEGAFALQAAMPREFAKWKHLVALAGAKAD</sequence>
<evidence type="ECO:0000256" key="1">
    <source>
        <dbReference type="ARBA" id="ARBA00006987"/>
    </source>
</evidence>
<comment type="caution">
    <text evidence="3">The sequence shown here is derived from an EMBL/GenBank/DDBJ whole genome shotgun (WGS) entry which is preliminary data.</text>
</comment>
<dbReference type="SUPFAM" id="SSF53850">
    <property type="entry name" value="Periplasmic binding protein-like II"/>
    <property type="match status" value="1"/>
</dbReference>
<dbReference type="Gene3D" id="3.40.190.150">
    <property type="entry name" value="Bordetella uptake gene, domain 1"/>
    <property type="match status" value="1"/>
</dbReference>
<accession>A0ABM8Y2S8</accession>
<evidence type="ECO:0000313" key="4">
    <source>
        <dbReference type="Proteomes" id="UP000701702"/>
    </source>
</evidence>
<dbReference type="Pfam" id="PF03401">
    <property type="entry name" value="TctC"/>
    <property type="match status" value="1"/>
</dbReference>
<dbReference type="InterPro" id="IPR005064">
    <property type="entry name" value="BUG"/>
</dbReference>
<feature type="chain" id="PRO_5047002234" description="Twin-arginine translocation pathway signal" evidence="2">
    <location>
        <begin position="22"/>
        <end position="320"/>
    </location>
</feature>
<keyword evidence="2" id="KW-0732">Signal</keyword>
<keyword evidence="4" id="KW-1185">Reference proteome</keyword>
<dbReference type="Gene3D" id="3.40.190.10">
    <property type="entry name" value="Periplasmic binding protein-like II"/>
    <property type="match status" value="1"/>
</dbReference>
<reference evidence="3 4" key="1">
    <citation type="submission" date="2021-08" db="EMBL/GenBank/DDBJ databases">
        <authorList>
            <person name="Peeters C."/>
        </authorList>
    </citation>
    <scope>NUCLEOTIDE SEQUENCE [LARGE SCALE GENOMIC DNA]</scope>
    <source>
        <strain evidence="3 4">LMG 23994</strain>
    </source>
</reference>
<name>A0ABM8Y2S8_9BURK</name>
<dbReference type="Proteomes" id="UP000701702">
    <property type="component" value="Unassembled WGS sequence"/>
</dbReference>
<evidence type="ECO:0000256" key="2">
    <source>
        <dbReference type="SAM" id="SignalP"/>
    </source>
</evidence>
<feature type="signal peptide" evidence="2">
    <location>
        <begin position="1"/>
        <end position="21"/>
    </location>
</feature>
<protein>
    <recommendedName>
        <fullName evidence="5">Twin-arginine translocation pathway signal</fullName>
    </recommendedName>
</protein>
<gene>
    <name evidence="3" type="ORF">LMG23994_06458</name>
</gene>
<dbReference type="EMBL" id="CAJZAF010000055">
    <property type="protein sequence ID" value="CAG9186932.1"/>
    <property type="molecule type" value="Genomic_DNA"/>
</dbReference>
<organism evidence="3 4">
    <name type="scientific">Cupriavidus pinatubonensis</name>
    <dbReference type="NCBI Taxonomy" id="248026"/>
    <lineage>
        <taxon>Bacteria</taxon>
        <taxon>Pseudomonadati</taxon>
        <taxon>Pseudomonadota</taxon>
        <taxon>Betaproteobacteria</taxon>
        <taxon>Burkholderiales</taxon>
        <taxon>Burkholderiaceae</taxon>
        <taxon>Cupriavidus</taxon>
    </lineage>
</organism>